<dbReference type="Proteomes" id="UP000253420">
    <property type="component" value="Unassembled WGS sequence"/>
</dbReference>
<feature type="region of interest" description="Disordered" evidence="2">
    <location>
        <begin position="42"/>
        <end position="71"/>
    </location>
</feature>
<evidence type="ECO:0008006" key="5">
    <source>
        <dbReference type="Google" id="ProtNLM"/>
    </source>
</evidence>
<name>A0A368KBF2_9HYPH</name>
<dbReference type="AlphaFoldDB" id="A0A368KBF2"/>
<dbReference type="EMBL" id="QOZG01000001">
    <property type="protein sequence ID" value="RCS25833.1"/>
    <property type="molecule type" value="Genomic_DNA"/>
</dbReference>
<keyword evidence="1" id="KW-0175">Coiled coil</keyword>
<protein>
    <recommendedName>
        <fullName evidence="5">Phage tail tape measure protein</fullName>
    </recommendedName>
</protein>
<accession>A0A368KBF2</accession>
<evidence type="ECO:0000256" key="2">
    <source>
        <dbReference type="SAM" id="MobiDB-lite"/>
    </source>
</evidence>
<reference evidence="3 4" key="1">
    <citation type="submission" date="2018-07" db="EMBL/GenBank/DDBJ databases">
        <title>The draft genome of Phyllobacterium salinisoli.</title>
        <authorList>
            <person name="Liu L."/>
            <person name="Li L."/>
            <person name="Zhang X."/>
            <person name="Liang L."/>
        </authorList>
    </citation>
    <scope>NUCLEOTIDE SEQUENCE [LARGE SCALE GENOMIC DNA]</scope>
    <source>
        <strain evidence="3 4">LLAN61</strain>
    </source>
</reference>
<evidence type="ECO:0000313" key="4">
    <source>
        <dbReference type="Proteomes" id="UP000253420"/>
    </source>
</evidence>
<proteinExistence type="predicted"/>
<evidence type="ECO:0000313" key="3">
    <source>
        <dbReference type="EMBL" id="RCS25833.1"/>
    </source>
</evidence>
<gene>
    <name evidence="3" type="ORF">DUT91_03480</name>
</gene>
<keyword evidence="4" id="KW-1185">Reference proteome</keyword>
<feature type="compositionally biased region" description="Basic and acidic residues" evidence="2">
    <location>
        <begin position="61"/>
        <end position="71"/>
    </location>
</feature>
<comment type="caution">
    <text evidence="3">The sequence shown here is derived from an EMBL/GenBank/DDBJ whole genome shotgun (WGS) entry which is preliminary data.</text>
</comment>
<feature type="coiled-coil region" evidence="1">
    <location>
        <begin position="119"/>
        <end position="146"/>
    </location>
</feature>
<sequence>MFDGPANDQIAKNTADADRIRAELERRAMAKLRTDLAEQKLRIENPIKPVVTPDPSKGKGGSRDGAAERAKREADQVRALIAELEFERSLIGKSAVEKAKMNALREAGAAATEPEKAKIAELTAAIHEENRAYEQQQTRLAELNDAGREFAGTLASGLLDGAKASDVLADALGRLADRFINSGLDALFSGRGLGGILGGLLGGRGSSFPAPPGVGLFDKGGYTGSGGKYEPAGIVHRGEVVWSQNDVARAGGVGVVEAMRRGIRGYAMGGAVDMPTIQAPRLPDLRGMTTNNNSSTTNAPVINVTVNGATGNSEVASMVQVGVARGIQTWQQSDNFRISVGRVAQQAGRRGYFR</sequence>
<organism evidence="3 4">
    <name type="scientific">Phyllobacterium salinisoli</name>
    <dbReference type="NCBI Taxonomy" id="1899321"/>
    <lineage>
        <taxon>Bacteria</taxon>
        <taxon>Pseudomonadati</taxon>
        <taxon>Pseudomonadota</taxon>
        <taxon>Alphaproteobacteria</taxon>
        <taxon>Hyphomicrobiales</taxon>
        <taxon>Phyllobacteriaceae</taxon>
        <taxon>Phyllobacterium</taxon>
    </lineage>
</organism>
<evidence type="ECO:0000256" key="1">
    <source>
        <dbReference type="SAM" id="Coils"/>
    </source>
</evidence>